<keyword evidence="3" id="KW-0687">Ribonucleoprotein</keyword>
<dbReference type="EMBL" id="CP011366">
    <property type="protein sequence ID" value="AKG75381.1"/>
    <property type="molecule type" value="Genomic_DNA"/>
</dbReference>
<dbReference type="Pfam" id="PF00583">
    <property type="entry name" value="Acetyltransf_1"/>
    <property type="match status" value="1"/>
</dbReference>
<keyword evidence="4" id="KW-1185">Reference proteome</keyword>
<evidence type="ECO:0000259" key="1">
    <source>
        <dbReference type="PROSITE" id="PS51186"/>
    </source>
</evidence>
<dbReference type="Proteomes" id="UP000034029">
    <property type="component" value="Chromosome"/>
</dbReference>
<organism evidence="3 5">
    <name type="scientific">Salinicoccus halodurans</name>
    <dbReference type="NCBI Taxonomy" id="407035"/>
    <lineage>
        <taxon>Bacteria</taxon>
        <taxon>Bacillati</taxon>
        <taxon>Bacillota</taxon>
        <taxon>Bacilli</taxon>
        <taxon>Bacillales</taxon>
        <taxon>Staphylococcaceae</taxon>
        <taxon>Salinicoccus</taxon>
    </lineage>
</organism>
<dbReference type="InterPro" id="IPR016181">
    <property type="entry name" value="Acyl_CoA_acyltransferase"/>
</dbReference>
<protein>
    <submittedName>
        <fullName evidence="3">Ribosomal protein S18 acetylase RimI</fullName>
    </submittedName>
</protein>
<dbReference type="OrthoDB" id="581534at2"/>
<dbReference type="AlphaFoldDB" id="A0A0F7HNV3"/>
<dbReference type="EMBL" id="FOTB01000002">
    <property type="protein sequence ID" value="SFK67164.1"/>
    <property type="molecule type" value="Genomic_DNA"/>
</dbReference>
<reference evidence="2 4" key="1">
    <citation type="journal article" date="2015" name="Int. J. Syst. Evol. Microbiol.">
        <title>Complete genome sequence of Salinicoccus halodurans H3B36, isolated from the Qaidam Basin in China.</title>
        <authorList>
            <person name="Jiang K."/>
            <person name="Xue Y."/>
            <person name="Ma Y."/>
        </authorList>
    </citation>
    <scope>NUCLEOTIDE SEQUENCE [LARGE SCALE GENOMIC DNA]</scope>
    <source>
        <strain evidence="2 4">H3B36</strain>
    </source>
</reference>
<gene>
    <name evidence="2" type="ORF">AAT16_12875</name>
    <name evidence="3" type="ORF">SAMN05216235_1055</name>
</gene>
<dbReference type="GO" id="GO:0005840">
    <property type="term" value="C:ribosome"/>
    <property type="evidence" value="ECO:0007669"/>
    <property type="project" value="UniProtKB-KW"/>
</dbReference>
<proteinExistence type="predicted"/>
<dbReference type="KEGG" id="shv:AAT16_12875"/>
<evidence type="ECO:0000313" key="4">
    <source>
        <dbReference type="Proteomes" id="UP000034029"/>
    </source>
</evidence>
<dbReference type="CDD" id="cd04301">
    <property type="entry name" value="NAT_SF"/>
    <property type="match status" value="1"/>
</dbReference>
<dbReference type="Proteomes" id="UP000183090">
    <property type="component" value="Unassembled WGS sequence"/>
</dbReference>
<evidence type="ECO:0000313" key="3">
    <source>
        <dbReference type="EMBL" id="SFK67164.1"/>
    </source>
</evidence>
<name>A0A0F7HNV3_9STAP</name>
<feature type="domain" description="N-acetyltransferase" evidence="1">
    <location>
        <begin position="27"/>
        <end position="173"/>
    </location>
</feature>
<evidence type="ECO:0000313" key="5">
    <source>
        <dbReference type="Proteomes" id="UP000183090"/>
    </source>
</evidence>
<dbReference type="SUPFAM" id="SSF55729">
    <property type="entry name" value="Acyl-CoA N-acyltransferases (Nat)"/>
    <property type="match status" value="1"/>
</dbReference>
<accession>A0A0F7HNV3</accession>
<reference evidence="3 5" key="3">
    <citation type="submission" date="2016-10" db="EMBL/GenBank/DDBJ databases">
        <authorList>
            <person name="Varghese N."/>
            <person name="Submissions S."/>
        </authorList>
    </citation>
    <scope>NUCLEOTIDE SEQUENCE [LARGE SCALE GENOMIC DNA]</scope>
    <source>
        <strain evidence="3 5">CGMCC 1.6501</strain>
    </source>
</reference>
<dbReference type="GO" id="GO:0016747">
    <property type="term" value="F:acyltransferase activity, transferring groups other than amino-acyl groups"/>
    <property type="evidence" value="ECO:0007669"/>
    <property type="project" value="InterPro"/>
</dbReference>
<reference evidence="4" key="2">
    <citation type="submission" date="2015-04" db="EMBL/GenBank/DDBJ databases">
        <title>Complete genome sequence of Salinicoccus halodurans strain H3B36, isolated from the Qaidam basin of China.</title>
        <authorList>
            <person name="Ma Y."/>
            <person name="Jiang K."/>
            <person name="Xue Y."/>
        </authorList>
    </citation>
    <scope>NUCLEOTIDE SEQUENCE [LARGE SCALE GENOMIC DNA]</scope>
    <source>
        <strain evidence="4">H3B36</strain>
    </source>
</reference>
<evidence type="ECO:0000313" key="2">
    <source>
        <dbReference type="EMBL" id="AKG75381.1"/>
    </source>
</evidence>
<keyword evidence="3" id="KW-0689">Ribosomal protein</keyword>
<sequence length="173" mass="20293">MRKTLIYLQHNLVDVQIFNLPEGYAFVRYKRGLEDDWANILLESGEFDSHKDALKRFYKEFGKISDLGQYMIFIENEDSELVGTVTAWHGTVKDRLHGRLHWFNVVPDFQGRGLGVPLLSKGMAMLQENHEEAFLKVDVNNKMMVRLFISMGWKPLIIHPWEVRVWVQSGYHN</sequence>
<dbReference type="PROSITE" id="PS51186">
    <property type="entry name" value="GNAT"/>
    <property type="match status" value="1"/>
</dbReference>
<dbReference type="Gene3D" id="3.40.630.30">
    <property type="match status" value="1"/>
</dbReference>
<dbReference type="RefSeq" id="WP_046791594.1">
    <property type="nucleotide sequence ID" value="NZ_CP011366.1"/>
</dbReference>
<dbReference type="InterPro" id="IPR000182">
    <property type="entry name" value="GNAT_dom"/>
</dbReference>